<keyword evidence="5 7" id="KW-0931">ER-Golgi transport</keyword>
<feature type="compositionally biased region" description="Low complexity" evidence="8">
    <location>
        <begin position="297"/>
        <end position="329"/>
    </location>
</feature>
<keyword evidence="7" id="KW-0072">Autophagy</keyword>
<evidence type="ECO:0000313" key="11">
    <source>
        <dbReference type="EMBL" id="MBW0487823.1"/>
    </source>
</evidence>
<evidence type="ECO:0000256" key="1">
    <source>
        <dbReference type="ARBA" id="ARBA00004397"/>
    </source>
</evidence>
<feature type="region of interest" description="Disordered" evidence="8">
    <location>
        <begin position="376"/>
        <end position="432"/>
    </location>
</feature>
<dbReference type="CDD" id="cd09233">
    <property type="entry name" value="ACE1-Sec16-like"/>
    <property type="match status" value="1"/>
</dbReference>
<feature type="compositionally biased region" description="Polar residues" evidence="8">
    <location>
        <begin position="1390"/>
        <end position="1399"/>
    </location>
</feature>
<feature type="compositionally biased region" description="Polar residues" evidence="8">
    <location>
        <begin position="711"/>
        <end position="752"/>
    </location>
</feature>
<evidence type="ECO:0000256" key="8">
    <source>
        <dbReference type="SAM" id="MobiDB-lite"/>
    </source>
</evidence>
<feature type="region of interest" description="Disordered" evidence="8">
    <location>
        <begin position="646"/>
        <end position="752"/>
    </location>
</feature>
<evidence type="ECO:0000313" key="12">
    <source>
        <dbReference type="Proteomes" id="UP000765509"/>
    </source>
</evidence>
<feature type="compositionally biased region" description="Polar residues" evidence="8">
    <location>
        <begin position="220"/>
        <end position="234"/>
    </location>
</feature>
<dbReference type="PANTHER" id="PTHR13402">
    <property type="entry name" value="RGPR-RELATED"/>
    <property type="match status" value="1"/>
</dbReference>
<comment type="similarity">
    <text evidence="2 7">Belongs to the SEC16 family.</text>
</comment>
<dbReference type="PANTHER" id="PTHR13402:SF6">
    <property type="entry name" value="SECRETORY 16, ISOFORM I"/>
    <property type="match status" value="1"/>
</dbReference>
<feature type="compositionally biased region" description="Polar residues" evidence="8">
    <location>
        <begin position="149"/>
        <end position="180"/>
    </location>
</feature>
<feature type="compositionally biased region" description="Low complexity" evidence="8">
    <location>
        <begin position="50"/>
        <end position="64"/>
    </location>
</feature>
<feature type="compositionally biased region" description="Polar residues" evidence="8">
    <location>
        <begin position="66"/>
        <end position="75"/>
    </location>
</feature>
<accession>A0A9Q3H109</accession>
<organism evidence="11 12">
    <name type="scientific">Austropuccinia psidii MF-1</name>
    <dbReference type="NCBI Taxonomy" id="1389203"/>
    <lineage>
        <taxon>Eukaryota</taxon>
        <taxon>Fungi</taxon>
        <taxon>Dikarya</taxon>
        <taxon>Basidiomycota</taxon>
        <taxon>Pucciniomycotina</taxon>
        <taxon>Pucciniomycetes</taxon>
        <taxon>Pucciniales</taxon>
        <taxon>Sphaerophragmiaceae</taxon>
        <taxon>Austropuccinia</taxon>
    </lineage>
</organism>
<feature type="compositionally biased region" description="Polar residues" evidence="8">
    <location>
        <begin position="646"/>
        <end position="672"/>
    </location>
</feature>
<feature type="domain" description="Sec16 central conserved" evidence="10">
    <location>
        <begin position="820"/>
        <end position="965"/>
    </location>
</feature>
<dbReference type="GO" id="GO:0070973">
    <property type="term" value="P:protein localization to endoplasmic reticulum exit site"/>
    <property type="evidence" value="ECO:0007669"/>
    <property type="project" value="TreeGrafter"/>
</dbReference>
<dbReference type="InterPro" id="IPR024340">
    <property type="entry name" value="Sec16_CCD"/>
</dbReference>
<comment type="subcellular location">
    <subcellularLocation>
        <location evidence="1">Endoplasmic reticulum membrane</location>
        <topology evidence="1">Peripheral membrane protein</topology>
        <orientation evidence="1">Cytoplasmic side</orientation>
    </subcellularLocation>
</comment>
<feature type="domain" description="Sec16 Sec23-binding" evidence="9">
    <location>
        <begin position="1026"/>
        <end position="1380"/>
    </location>
</feature>
<feature type="compositionally biased region" description="Low complexity" evidence="8">
    <location>
        <begin position="1494"/>
        <end position="1507"/>
    </location>
</feature>
<dbReference type="GO" id="GO:0015031">
    <property type="term" value="P:protein transport"/>
    <property type="evidence" value="ECO:0007669"/>
    <property type="project" value="UniProtKB-KW"/>
</dbReference>
<keyword evidence="12" id="KW-1185">Reference proteome</keyword>
<gene>
    <name evidence="11" type="ORF">O181_027538</name>
</gene>
<dbReference type="Proteomes" id="UP000765509">
    <property type="component" value="Unassembled WGS sequence"/>
</dbReference>
<feature type="compositionally biased region" description="Polar residues" evidence="8">
    <location>
        <begin position="190"/>
        <end position="202"/>
    </location>
</feature>
<dbReference type="Gene3D" id="1.25.40.1030">
    <property type="match status" value="1"/>
</dbReference>
<comment type="function">
    <text evidence="6 7">Involved in the initiation of assembly of the COPII coat required for the formation of transport vesicles from the endoplasmic reticulum (ER) and the selection of cargo molecules. Also involved in autophagy.</text>
</comment>
<dbReference type="InterPro" id="IPR024298">
    <property type="entry name" value="Sec16_Sec23-bd"/>
</dbReference>
<feature type="region of interest" description="Disordered" evidence="8">
    <location>
        <begin position="274"/>
        <end position="329"/>
    </location>
</feature>
<feature type="compositionally biased region" description="Low complexity" evidence="8">
    <location>
        <begin position="203"/>
        <end position="219"/>
    </location>
</feature>
<feature type="compositionally biased region" description="Polar residues" evidence="8">
    <location>
        <begin position="1468"/>
        <end position="1489"/>
    </location>
</feature>
<evidence type="ECO:0000256" key="4">
    <source>
        <dbReference type="ARBA" id="ARBA00022824"/>
    </source>
</evidence>
<keyword evidence="7" id="KW-0472">Membrane</keyword>
<dbReference type="GO" id="GO:0070971">
    <property type="term" value="C:endoplasmic reticulum exit site"/>
    <property type="evidence" value="ECO:0007669"/>
    <property type="project" value="TreeGrafter"/>
</dbReference>
<protein>
    <recommendedName>
        <fullName evidence="7">Protein transport protein sec16</fullName>
    </recommendedName>
</protein>
<dbReference type="OrthoDB" id="8918678at2759"/>
<keyword evidence="7" id="KW-0653">Protein transport</keyword>
<keyword evidence="3 7" id="KW-0813">Transport</keyword>
<name>A0A9Q3H109_9BASI</name>
<evidence type="ECO:0000256" key="7">
    <source>
        <dbReference type="RuleBase" id="RU364101"/>
    </source>
</evidence>
<feature type="region of interest" description="Disordered" evidence="8">
    <location>
        <begin position="50"/>
        <end position="92"/>
    </location>
</feature>
<evidence type="ECO:0000256" key="2">
    <source>
        <dbReference type="ARBA" id="ARBA00005927"/>
    </source>
</evidence>
<evidence type="ECO:0000259" key="9">
    <source>
        <dbReference type="Pfam" id="PF12931"/>
    </source>
</evidence>
<dbReference type="GO" id="GO:0006914">
    <property type="term" value="P:autophagy"/>
    <property type="evidence" value="ECO:0007669"/>
    <property type="project" value="UniProtKB-KW"/>
</dbReference>
<dbReference type="Pfam" id="PF12931">
    <property type="entry name" value="TPR_Sec16"/>
    <property type="match status" value="1"/>
</dbReference>
<feature type="region of interest" description="Disordered" evidence="8">
    <location>
        <begin position="1390"/>
        <end position="1507"/>
    </location>
</feature>
<dbReference type="EMBL" id="AVOT02009301">
    <property type="protein sequence ID" value="MBW0487823.1"/>
    <property type="molecule type" value="Genomic_DNA"/>
</dbReference>
<feature type="compositionally biased region" description="Polar residues" evidence="8">
    <location>
        <begin position="1713"/>
        <end position="1724"/>
    </location>
</feature>
<dbReference type="Pfam" id="PF12932">
    <property type="entry name" value="Sec16"/>
    <property type="match status" value="1"/>
</dbReference>
<dbReference type="GO" id="GO:0005789">
    <property type="term" value="C:endoplasmic reticulum membrane"/>
    <property type="evidence" value="ECO:0007669"/>
    <property type="project" value="UniProtKB-SubCell"/>
</dbReference>
<evidence type="ECO:0000256" key="3">
    <source>
        <dbReference type="ARBA" id="ARBA00022448"/>
    </source>
</evidence>
<dbReference type="GO" id="GO:0016192">
    <property type="term" value="P:vesicle-mediated transport"/>
    <property type="evidence" value="ECO:0007669"/>
    <property type="project" value="UniProtKB-KW"/>
</dbReference>
<feature type="compositionally biased region" description="Low complexity" evidence="8">
    <location>
        <begin position="406"/>
        <end position="418"/>
    </location>
</feature>
<reference evidence="11" key="1">
    <citation type="submission" date="2021-03" db="EMBL/GenBank/DDBJ databases">
        <title>Draft genome sequence of rust myrtle Austropuccinia psidii MF-1, a brazilian biotype.</title>
        <authorList>
            <person name="Quecine M.C."/>
            <person name="Pachon D.M.R."/>
            <person name="Bonatelli M.L."/>
            <person name="Correr F.H."/>
            <person name="Franceschini L.M."/>
            <person name="Leite T.F."/>
            <person name="Margarido G.R.A."/>
            <person name="Almeida C.A."/>
            <person name="Ferrarezi J.A."/>
            <person name="Labate C.A."/>
        </authorList>
    </citation>
    <scope>NUCLEOTIDE SEQUENCE</scope>
    <source>
        <strain evidence="11">MF-1</strain>
    </source>
</reference>
<feature type="compositionally biased region" description="Low complexity" evidence="8">
    <location>
        <begin position="1452"/>
        <end position="1467"/>
    </location>
</feature>
<evidence type="ECO:0000256" key="5">
    <source>
        <dbReference type="ARBA" id="ARBA00022892"/>
    </source>
</evidence>
<proteinExistence type="inferred from homology"/>
<dbReference type="GO" id="GO:0007030">
    <property type="term" value="P:Golgi organization"/>
    <property type="evidence" value="ECO:0007669"/>
    <property type="project" value="TreeGrafter"/>
</dbReference>
<evidence type="ECO:0000259" key="10">
    <source>
        <dbReference type="Pfam" id="PF12932"/>
    </source>
</evidence>
<feature type="compositionally biased region" description="Polar residues" evidence="8">
    <location>
        <begin position="1406"/>
        <end position="1434"/>
    </location>
</feature>
<feature type="compositionally biased region" description="Low complexity" evidence="8">
    <location>
        <begin position="125"/>
        <end position="144"/>
    </location>
</feature>
<feature type="compositionally biased region" description="Pro residues" evidence="8">
    <location>
        <begin position="283"/>
        <end position="296"/>
    </location>
</feature>
<sequence>MTTLIPTSEISEINDQNQSNQLKDDIDLNQNQNQFQNQNQSSEKIITSNSTISTSSTPNSNHSIRPNFQNHQNRPPSIGDASQLFGGSNGLDDFFDDSSIETSFLDHQSIQQQHQQQHQQQNPFYFNNLDNNLNHSNHSDSLNLHQDHPSNQFLNSINQNSYDQQLNPYPYHPSNSTLDFNNHHLPHSNDFISRSLSANPTHSSSINSNLTQTQNSSQSFINKPFSNTSQSSSIGYDPPTIRNKKLLNLNATTSLPSSPALGFHQSNAYPFNNLSHPSLSFSSPPPLPPPPPPPPKQRSSSTPIVDKPNLNLSNSYLNNNNHNLDFSSNQNHQFIQPTYPNHSNLSQSFNSTNNYNPITNQNLTHQITNNNQLNHSNLSIFKPTDQPSISQLDDPYGPSNLNTTYSINSQINSNSNQPLHHHHHPNLHQPTQTYYSPIPPDSSTFDNNSQSNFFDTLIPNQPTQISSLTKSLHARSFTHDSYPSKSSPLKTQVTHINNHQIDNLNSNHSVLHSTHQQESFAEKSSQDLIHELDLATQKLNLNSEELNHINEPLSDSLPTLDVQDLTTIPPSLSITSSSNSENILKVPDLQIQPATPEITPLDSSDVAPASKFDVLADLSSNNSIQTSKSSTIPDINCNYNANNLKHTHSQDFTHPTNSYPSSQNGLLENSSIDYPHFEKSNQSSQSYNPYNPSSNDQLNNLTSSNDSSNQPKDFSQHNPYDPYSQSSLYNPIDNPSNYVNNGESTSSTYDLQSANSKPDLILQSNHFTSNSSEIQPILSESAIQSSILNPYDPALQTKSTSIFANQSQDPMLQRLHSKVAVASFGFGGKLITIFPANSTLSFTPTSTGYENPYQHDPSNSSSSLPGTTVIVQQLSNVIPSTDLQNYPGPLFMDGGSKASVGKKRKETIIWLESKLDETQKELAFVHSNTVGQGVISVNDKESTIDNLQDKITLLNLLKVLIEHEGKLSGTSKIEEAVRAIMQSTCHLSSESMSNVPSNSIGTRLYDSEPKDIIASYSIRSSHLDSIQSLLENGDRNQAISLAIEHKMWAHALVISNSLGNEVWRDTVRQFIRYELGNRDVTASDGSTPNCPSNGKEGLRTFYSLLSGSGPAAVDELFPLTTPTELPSYHSDPYGIPNLPVTPNGLSSISRISSPTPLINPIQQNHSKISKDVLQRWRSTVALTIANRVPGSVPFLLRLGDILLNNNRIYAAHAVYLLSNGLSPLLSMDNGTRISLLGCSNLSNLDKPRLDIEGVMLTEVLEFAISLSPVAKSQEQFSGIPHLQAYRLGLGLEYAAFGLVQTANKYCEALAATLKLSTKPCPFYNNTLIEQIKAFSGRLSATPIAEKGGSTSWITRKMARPTLDNVWQSLEGRVHKFVAGEDEVNNQVISSLGPQSSQNKPVGPFSHYSSISPGSTSRVLSRVQSSTDLSSNNQVIAPPTGPFQYGTTLQRPSSGSSSTHETESQQSSNLGITSSPTYPANFGESTTKQPLLQGHSHTSFEPSSSTFSTTVETNNLASSGGWWEAATSYGTPVNTLSQPTFESVDSSMVTDDQTGFIDPMSSFGMTSFTPSNMKAESSTNFNQSFSSKLTYDDDDDDEDLGFGNSSTKKRDKDTAHGDNSAENEGIEKQSDTSTKTPVSPAVEQDKTVKPTPSSSWLGRWFRRDASSGSGPVKANLGQDFSLVYDPETKRWVNKKAGQSQPLGNDKPLPPPPSRAQTASPTSAMRPSSLGRSDGTGRLPPPPINQSAMMGLSNGRSSLDGQLPTLPKSSSLLRTESSKTDLGLAPPPPLSSNSLSHPTNSSIPPVSTSTTPPANKKSTAKKSLRSRYVEIR</sequence>
<feature type="compositionally biased region" description="Low complexity" evidence="8">
    <location>
        <begin position="680"/>
        <end position="710"/>
    </location>
</feature>
<feature type="compositionally biased region" description="Polar residues" evidence="8">
    <location>
        <begin position="376"/>
        <end position="391"/>
    </location>
</feature>
<keyword evidence="4 7" id="KW-0256">Endoplasmic reticulum</keyword>
<dbReference type="GO" id="GO:0012507">
    <property type="term" value="C:ER to Golgi transport vesicle membrane"/>
    <property type="evidence" value="ECO:0007669"/>
    <property type="project" value="TreeGrafter"/>
</dbReference>
<feature type="region of interest" description="Disordered" evidence="8">
    <location>
        <begin position="125"/>
        <end position="239"/>
    </location>
</feature>
<feature type="compositionally biased region" description="Low complexity" evidence="8">
    <location>
        <begin position="1789"/>
        <end position="1811"/>
    </location>
</feature>
<evidence type="ECO:0000256" key="6">
    <source>
        <dbReference type="ARBA" id="ARBA00024687"/>
    </source>
</evidence>
<feature type="region of interest" description="Disordered" evidence="8">
    <location>
        <begin position="1588"/>
        <end position="1658"/>
    </location>
</feature>
<feature type="region of interest" description="Disordered" evidence="8">
    <location>
        <begin position="1690"/>
        <end position="1830"/>
    </location>
</feature>
<comment type="caution">
    <text evidence="11">The sequence shown here is derived from an EMBL/GenBank/DDBJ whole genome shotgun (WGS) entry which is preliminary data.</text>
</comment>